<dbReference type="EMBL" id="MU855321">
    <property type="protein sequence ID" value="KAK3906696.1"/>
    <property type="molecule type" value="Genomic_DNA"/>
</dbReference>
<keyword evidence="2" id="KW-1185">Reference proteome</keyword>
<protein>
    <submittedName>
        <fullName evidence="1">Uncharacterized protein</fullName>
    </submittedName>
</protein>
<proteinExistence type="predicted"/>
<evidence type="ECO:0000313" key="2">
    <source>
        <dbReference type="Proteomes" id="UP001303889"/>
    </source>
</evidence>
<reference evidence="1" key="2">
    <citation type="submission" date="2023-05" db="EMBL/GenBank/DDBJ databases">
        <authorList>
            <consortium name="Lawrence Berkeley National Laboratory"/>
            <person name="Steindorff A."/>
            <person name="Hensen N."/>
            <person name="Bonometti L."/>
            <person name="Westerberg I."/>
            <person name="Brannstrom I.O."/>
            <person name="Guillou S."/>
            <person name="Cros-Aarteil S."/>
            <person name="Calhoun S."/>
            <person name="Haridas S."/>
            <person name="Kuo A."/>
            <person name="Mondo S."/>
            <person name="Pangilinan J."/>
            <person name="Riley R."/>
            <person name="Labutti K."/>
            <person name="Andreopoulos B."/>
            <person name="Lipzen A."/>
            <person name="Chen C."/>
            <person name="Yanf M."/>
            <person name="Daum C."/>
            <person name="Ng V."/>
            <person name="Clum A."/>
            <person name="Ohm R."/>
            <person name="Martin F."/>
            <person name="Silar P."/>
            <person name="Natvig D."/>
            <person name="Lalanne C."/>
            <person name="Gautier V."/>
            <person name="Ament-Velasquez S.L."/>
            <person name="Kruys A."/>
            <person name="Hutchinson M.I."/>
            <person name="Powell A.J."/>
            <person name="Barry K."/>
            <person name="Miller A.N."/>
            <person name="Grigoriev I.V."/>
            <person name="Debuchy R."/>
            <person name="Gladieux P."/>
            <person name="Thoren M.H."/>
            <person name="Johannesson H."/>
        </authorList>
    </citation>
    <scope>NUCLEOTIDE SEQUENCE</scope>
    <source>
        <strain evidence="1">CBS 103.79</strain>
    </source>
</reference>
<gene>
    <name evidence="1" type="ORF">C8A05DRAFT_29448</name>
</gene>
<name>A0AAN6RYC5_9PEZI</name>
<reference evidence="1" key="1">
    <citation type="journal article" date="2023" name="Mol. Phylogenet. Evol.">
        <title>Genome-scale phylogeny and comparative genomics of the fungal order Sordariales.</title>
        <authorList>
            <person name="Hensen N."/>
            <person name="Bonometti L."/>
            <person name="Westerberg I."/>
            <person name="Brannstrom I.O."/>
            <person name="Guillou S."/>
            <person name="Cros-Aarteil S."/>
            <person name="Calhoun S."/>
            <person name="Haridas S."/>
            <person name="Kuo A."/>
            <person name="Mondo S."/>
            <person name="Pangilinan J."/>
            <person name="Riley R."/>
            <person name="LaButti K."/>
            <person name="Andreopoulos B."/>
            <person name="Lipzen A."/>
            <person name="Chen C."/>
            <person name="Yan M."/>
            <person name="Daum C."/>
            <person name="Ng V."/>
            <person name="Clum A."/>
            <person name="Steindorff A."/>
            <person name="Ohm R.A."/>
            <person name="Martin F."/>
            <person name="Silar P."/>
            <person name="Natvig D.O."/>
            <person name="Lalanne C."/>
            <person name="Gautier V."/>
            <person name="Ament-Velasquez S.L."/>
            <person name="Kruys A."/>
            <person name="Hutchinson M.I."/>
            <person name="Powell A.J."/>
            <person name="Barry K."/>
            <person name="Miller A.N."/>
            <person name="Grigoriev I.V."/>
            <person name="Debuchy R."/>
            <person name="Gladieux P."/>
            <person name="Hiltunen Thoren M."/>
            <person name="Johannesson H."/>
        </authorList>
    </citation>
    <scope>NUCLEOTIDE SEQUENCE</scope>
    <source>
        <strain evidence="1">CBS 103.79</strain>
    </source>
</reference>
<dbReference type="AlphaFoldDB" id="A0AAN6RYC5"/>
<dbReference type="Gene3D" id="2.40.160.20">
    <property type="match status" value="1"/>
</dbReference>
<comment type="caution">
    <text evidence="1">The sequence shown here is derived from an EMBL/GenBank/DDBJ whole genome shotgun (WGS) entry which is preliminary data.</text>
</comment>
<dbReference type="Pfam" id="PF11578">
    <property type="entry name" value="DUF3237"/>
    <property type="match status" value="1"/>
</dbReference>
<organism evidence="1 2">
    <name type="scientific">Staphylotrichum tortipilum</name>
    <dbReference type="NCBI Taxonomy" id="2831512"/>
    <lineage>
        <taxon>Eukaryota</taxon>
        <taxon>Fungi</taxon>
        <taxon>Dikarya</taxon>
        <taxon>Ascomycota</taxon>
        <taxon>Pezizomycotina</taxon>
        <taxon>Sordariomycetes</taxon>
        <taxon>Sordariomycetidae</taxon>
        <taxon>Sordariales</taxon>
        <taxon>Chaetomiaceae</taxon>
        <taxon>Staphylotrichum</taxon>
    </lineage>
</organism>
<accession>A0AAN6RYC5</accession>
<sequence length="164" mass="17110">MADFPKLIPAFTVQVAIAPPTSISPRLTFVPFTTGGSIISHPSYPIQLDAAIEHGADYITLAPDGAHVRLDVQSAARDKVTGGVVRFSYTGKIGVTGPAGKVLKGEAGAATTGFGEAFSVVEFQAGGSKELESLEQKVYVGSGRFILEEGKPVIVEYKVSEVSA</sequence>
<dbReference type="Proteomes" id="UP001303889">
    <property type="component" value="Unassembled WGS sequence"/>
</dbReference>
<evidence type="ECO:0000313" key="1">
    <source>
        <dbReference type="EMBL" id="KAK3906696.1"/>
    </source>
</evidence>